<dbReference type="GO" id="GO:0005739">
    <property type="term" value="C:mitochondrion"/>
    <property type="evidence" value="ECO:0007669"/>
    <property type="project" value="UniProtKB-SubCell"/>
</dbReference>
<evidence type="ECO:0000259" key="14">
    <source>
        <dbReference type="Pfam" id="PF00108"/>
    </source>
</evidence>
<keyword evidence="9" id="KW-0630">Potassium</keyword>
<feature type="domain" description="Thiolase N-terminal" evidence="14">
    <location>
        <begin position="33"/>
        <end position="286"/>
    </location>
</feature>
<dbReference type="InterPro" id="IPR002155">
    <property type="entry name" value="Thiolase"/>
</dbReference>
<evidence type="ECO:0000259" key="15">
    <source>
        <dbReference type="Pfam" id="PF02803"/>
    </source>
</evidence>
<keyword evidence="17" id="KW-1185">Reference proteome</keyword>
<evidence type="ECO:0000256" key="2">
    <source>
        <dbReference type="ARBA" id="ARBA00004173"/>
    </source>
</evidence>
<feature type="domain" description="Thiolase C-terminal" evidence="15">
    <location>
        <begin position="301"/>
        <end position="418"/>
    </location>
</feature>
<keyword evidence="11 13" id="KW-0012">Acyltransferase</keyword>
<dbReference type="PANTHER" id="PTHR18919:SF156">
    <property type="entry name" value="ACETYL-COA ACETYLTRANSFERASE, MITOCHONDRIAL"/>
    <property type="match status" value="1"/>
</dbReference>
<comment type="cofactor">
    <cofactor evidence="1">
        <name>K(+)</name>
        <dbReference type="ChEBI" id="CHEBI:29103"/>
    </cofactor>
</comment>
<comment type="similarity">
    <text evidence="3 13">Belongs to the thiolase-like superfamily. Thiolase family.</text>
</comment>
<dbReference type="InterPro" id="IPR020616">
    <property type="entry name" value="Thiolase_N"/>
</dbReference>
<comment type="subcellular location">
    <subcellularLocation>
        <location evidence="2">Mitochondrion</location>
    </subcellularLocation>
</comment>
<evidence type="ECO:0000256" key="7">
    <source>
        <dbReference type="ARBA" id="ARBA00022723"/>
    </source>
</evidence>
<comment type="caution">
    <text evidence="16">The sequence shown here is derived from an EMBL/GenBank/DDBJ whole genome shotgun (WGS) entry which is preliminary data.</text>
</comment>
<organism evidence="16 17">
    <name type="scientific">Sphaerosporella brunnea</name>
    <dbReference type="NCBI Taxonomy" id="1250544"/>
    <lineage>
        <taxon>Eukaryota</taxon>
        <taxon>Fungi</taxon>
        <taxon>Dikarya</taxon>
        <taxon>Ascomycota</taxon>
        <taxon>Pezizomycotina</taxon>
        <taxon>Pezizomycetes</taxon>
        <taxon>Pezizales</taxon>
        <taxon>Pyronemataceae</taxon>
        <taxon>Sphaerosporella</taxon>
    </lineage>
</organism>
<keyword evidence="10" id="KW-0496">Mitochondrion</keyword>
<keyword evidence="8" id="KW-0809">Transit peptide</keyword>
<dbReference type="PROSITE" id="PS00098">
    <property type="entry name" value="THIOLASE_1"/>
    <property type="match status" value="1"/>
</dbReference>
<evidence type="ECO:0000256" key="13">
    <source>
        <dbReference type="RuleBase" id="RU003557"/>
    </source>
</evidence>
<evidence type="ECO:0000256" key="12">
    <source>
        <dbReference type="PIRSR" id="PIRSR000429-1"/>
    </source>
</evidence>
<evidence type="ECO:0000256" key="3">
    <source>
        <dbReference type="ARBA" id="ARBA00010982"/>
    </source>
</evidence>
<comment type="subunit">
    <text evidence="4">Homotetramer.</text>
</comment>
<sequence>MSTVRAVRNSITVGKAQCRRLSTTAARSTNDAYILSAARTATAKFNGGFKDVPAPVLGSNVVKAALQRSGVPAERVTDVYFGNVLQASVGQAPARQVVMFAGLPETTEATTVNKVCASGLKAVSLATQNIQLGLSDVQVAGGMENMSRVPYYLNRSQPPFGHQKLEDGLIKDGLWDVYDQIHMGNCAENTAKKLNISREAQDEYAIESYRRAKVAWDRGHFKAEIVPIEIATRKGKVVVEVDEEYEAVNIAKVPGLKPAFQKKDGTVTAANSSTFSDGASAIVLGSKAVAQEFAGSKEGTLARIVSYADAATAPIDFPLAPTFAIPLALKRAGLEVKDIAKWEINEAFAAVSKAINATLNLDAEKVNVNGGAIALGHALGSSGSRILTSLLYALKPGEFGVAAICNGGGGATAVVVQRLDRV</sequence>
<feature type="active site" description="Proton acceptor" evidence="12">
    <location>
        <position position="405"/>
    </location>
</feature>
<dbReference type="EC" id="2.3.1.9" evidence="5"/>
<dbReference type="SUPFAM" id="SSF53901">
    <property type="entry name" value="Thiolase-like"/>
    <property type="match status" value="2"/>
</dbReference>
<dbReference type="FunFam" id="3.40.47.10:FF:000007">
    <property type="entry name" value="acetyl-CoA acetyltransferase, mitochondrial"/>
    <property type="match status" value="1"/>
</dbReference>
<dbReference type="NCBIfam" id="TIGR01930">
    <property type="entry name" value="AcCoA-C-Actrans"/>
    <property type="match status" value="1"/>
</dbReference>
<dbReference type="AlphaFoldDB" id="A0A5J5FBV6"/>
<name>A0A5J5FBV6_9PEZI</name>
<dbReference type="PIRSF" id="PIRSF000429">
    <property type="entry name" value="Ac-CoA_Ac_transf"/>
    <property type="match status" value="1"/>
</dbReference>
<evidence type="ECO:0000256" key="10">
    <source>
        <dbReference type="ARBA" id="ARBA00023128"/>
    </source>
</evidence>
<evidence type="ECO:0000256" key="5">
    <source>
        <dbReference type="ARBA" id="ARBA00012705"/>
    </source>
</evidence>
<dbReference type="Pfam" id="PF00108">
    <property type="entry name" value="Thiolase_N"/>
    <property type="match status" value="1"/>
</dbReference>
<dbReference type="EMBL" id="VXIS01000005">
    <property type="protein sequence ID" value="KAA8914497.1"/>
    <property type="molecule type" value="Genomic_DNA"/>
</dbReference>
<dbReference type="GO" id="GO:0003985">
    <property type="term" value="F:acetyl-CoA C-acetyltransferase activity"/>
    <property type="evidence" value="ECO:0007669"/>
    <property type="project" value="UniProtKB-EC"/>
</dbReference>
<dbReference type="CDD" id="cd00751">
    <property type="entry name" value="thiolase"/>
    <property type="match status" value="1"/>
</dbReference>
<evidence type="ECO:0000256" key="6">
    <source>
        <dbReference type="ARBA" id="ARBA00022679"/>
    </source>
</evidence>
<dbReference type="PANTHER" id="PTHR18919">
    <property type="entry name" value="ACETYL-COA C-ACYLTRANSFERASE"/>
    <property type="match status" value="1"/>
</dbReference>
<evidence type="ECO:0000256" key="9">
    <source>
        <dbReference type="ARBA" id="ARBA00022958"/>
    </source>
</evidence>
<protein>
    <recommendedName>
        <fullName evidence="5">acetyl-CoA C-acetyltransferase</fullName>
        <ecNumber evidence="5">2.3.1.9</ecNumber>
    </recommendedName>
</protein>
<evidence type="ECO:0000313" key="16">
    <source>
        <dbReference type="EMBL" id="KAA8914497.1"/>
    </source>
</evidence>
<evidence type="ECO:0000313" key="17">
    <source>
        <dbReference type="Proteomes" id="UP000326924"/>
    </source>
</evidence>
<evidence type="ECO:0000256" key="11">
    <source>
        <dbReference type="ARBA" id="ARBA00023315"/>
    </source>
</evidence>
<dbReference type="OrthoDB" id="5404651at2759"/>
<dbReference type="GO" id="GO:0006635">
    <property type="term" value="P:fatty acid beta-oxidation"/>
    <property type="evidence" value="ECO:0007669"/>
    <property type="project" value="TreeGrafter"/>
</dbReference>
<evidence type="ECO:0000256" key="1">
    <source>
        <dbReference type="ARBA" id="ARBA00001958"/>
    </source>
</evidence>
<feature type="active site" description="Proton acceptor" evidence="12">
    <location>
        <position position="377"/>
    </location>
</feature>
<dbReference type="GO" id="GO:0046872">
    <property type="term" value="F:metal ion binding"/>
    <property type="evidence" value="ECO:0007669"/>
    <property type="project" value="UniProtKB-KW"/>
</dbReference>
<dbReference type="Pfam" id="PF02803">
    <property type="entry name" value="Thiolase_C"/>
    <property type="match status" value="1"/>
</dbReference>
<dbReference type="InterPro" id="IPR020615">
    <property type="entry name" value="Thiolase_acyl_enz_int_AS"/>
</dbReference>
<dbReference type="InterPro" id="IPR016039">
    <property type="entry name" value="Thiolase-like"/>
</dbReference>
<evidence type="ECO:0000256" key="8">
    <source>
        <dbReference type="ARBA" id="ARBA00022946"/>
    </source>
</evidence>
<keyword evidence="6 13" id="KW-0808">Transferase</keyword>
<accession>A0A5J5FBV6</accession>
<feature type="active site" description="Acyl-thioester intermediate" evidence="12">
    <location>
        <position position="116"/>
    </location>
</feature>
<dbReference type="InterPro" id="IPR020610">
    <property type="entry name" value="Thiolase_AS"/>
</dbReference>
<keyword evidence="7" id="KW-0479">Metal-binding</keyword>
<dbReference type="InterPro" id="IPR020617">
    <property type="entry name" value="Thiolase_C"/>
</dbReference>
<dbReference type="Proteomes" id="UP000326924">
    <property type="component" value="Unassembled WGS sequence"/>
</dbReference>
<gene>
    <name evidence="16" type="ORF">FN846DRAFT_1006750</name>
</gene>
<dbReference type="Gene3D" id="3.40.47.10">
    <property type="match status" value="2"/>
</dbReference>
<proteinExistence type="inferred from homology"/>
<dbReference type="PROSITE" id="PS00099">
    <property type="entry name" value="THIOLASE_3"/>
    <property type="match status" value="1"/>
</dbReference>
<reference evidence="16 17" key="1">
    <citation type="submission" date="2019-09" db="EMBL/GenBank/DDBJ databases">
        <title>Draft genome of the ectomycorrhizal ascomycete Sphaerosporella brunnea.</title>
        <authorList>
            <consortium name="DOE Joint Genome Institute"/>
            <person name="Benucci G.M."/>
            <person name="Marozzi G."/>
            <person name="Antonielli L."/>
            <person name="Sanchez S."/>
            <person name="Marco P."/>
            <person name="Wang X."/>
            <person name="Falini L.B."/>
            <person name="Barry K."/>
            <person name="Haridas S."/>
            <person name="Lipzen A."/>
            <person name="Labutti K."/>
            <person name="Grigoriev I.V."/>
            <person name="Murat C."/>
            <person name="Martin F."/>
            <person name="Albertini E."/>
            <person name="Donnini D."/>
            <person name="Bonito G."/>
        </authorList>
    </citation>
    <scope>NUCLEOTIDE SEQUENCE [LARGE SCALE GENOMIC DNA]</scope>
    <source>
        <strain evidence="16 17">Sb_GMNB300</strain>
    </source>
</reference>
<dbReference type="InParanoid" id="A0A5J5FBV6"/>
<evidence type="ECO:0000256" key="4">
    <source>
        <dbReference type="ARBA" id="ARBA00011881"/>
    </source>
</evidence>